<evidence type="ECO:0000256" key="1">
    <source>
        <dbReference type="ARBA" id="ARBA00004141"/>
    </source>
</evidence>
<dbReference type="GO" id="GO:0016020">
    <property type="term" value="C:membrane"/>
    <property type="evidence" value="ECO:0007669"/>
    <property type="project" value="UniProtKB-SubCell"/>
</dbReference>
<comment type="subcellular location">
    <subcellularLocation>
        <location evidence="1 6">Membrane</location>
        <topology evidence="1 6">Multi-pass membrane protein</topology>
    </subcellularLocation>
</comment>
<dbReference type="EnsemblPlants" id="EMT28706">
    <property type="protein sequence ID" value="EMT28706"/>
    <property type="gene ID" value="F775_28678"/>
</dbReference>
<dbReference type="PANTHER" id="PTHR31218">
    <property type="entry name" value="WAT1-RELATED PROTEIN"/>
    <property type="match status" value="1"/>
</dbReference>
<evidence type="ECO:0000256" key="3">
    <source>
        <dbReference type="ARBA" id="ARBA00022692"/>
    </source>
</evidence>
<dbReference type="InterPro" id="IPR030184">
    <property type="entry name" value="WAT1-related"/>
</dbReference>
<evidence type="ECO:0000256" key="6">
    <source>
        <dbReference type="RuleBase" id="RU363077"/>
    </source>
</evidence>
<dbReference type="AlphaFoldDB" id="M8CY11"/>
<sequence>MGGAGGAKAYGAVVLIRVMYSGMHIMSKIALDQGMNPFVFVFYRHTTAALVLIPIAFALERQKTKPVTLKIAGKMFVHALYGMESMKLKKLHGNLKVAGILCCVAGVTVLAFYEGPMFRSFNHHRLFQHGSSSSSSGAGTYSKNQWVFGIFLMTLSNILAGLWTVLQGPLIEDTSKLMNTTLQISCASVQAFVVAVAAERDFSKWKIGWNISLAAIIYSGVIVTALSYYMQMWTIAKRGPVFLAMSMPLTLIFTIIISSFVLGEAVSLGSIIAGILLIGGLYNVLWGKSMERKDDDTNKMGGGKPAVELQDKEQARVPDDAAAKKLDSCMSCHSVTRRIKKAKGDPEASVNFVKRAHLAFPSCMAMEHITIVIKVKMLRRITEATSTGNLLIVVVRTEVGKLQ</sequence>
<evidence type="ECO:0000256" key="5">
    <source>
        <dbReference type="ARBA" id="ARBA00023136"/>
    </source>
</evidence>
<feature type="transmembrane region" description="Helical" evidence="6">
    <location>
        <begin position="146"/>
        <end position="165"/>
    </location>
</feature>
<comment type="similarity">
    <text evidence="2 6">Belongs to the drug/metabolite transporter (DMT) superfamily. Plant drug/metabolite exporter (P-DME) (TC 2.A.7.4) family.</text>
</comment>
<name>M8CY11_AEGTA</name>
<feature type="transmembrane region" description="Helical" evidence="6">
    <location>
        <begin position="209"/>
        <end position="229"/>
    </location>
</feature>
<feature type="transmembrane region" description="Helical" evidence="6">
    <location>
        <begin position="241"/>
        <end position="262"/>
    </location>
</feature>
<dbReference type="GO" id="GO:0022857">
    <property type="term" value="F:transmembrane transporter activity"/>
    <property type="evidence" value="ECO:0007669"/>
    <property type="project" value="InterPro"/>
</dbReference>
<keyword evidence="4 6" id="KW-1133">Transmembrane helix</keyword>
<dbReference type="InterPro" id="IPR037185">
    <property type="entry name" value="EmrE-like"/>
</dbReference>
<evidence type="ECO:0000256" key="2">
    <source>
        <dbReference type="ARBA" id="ARBA00007635"/>
    </source>
</evidence>
<feature type="transmembrane region" description="Helical" evidence="6">
    <location>
        <begin position="177"/>
        <end position="197"/>
    </location>
</feature>
<reference evidence="7" key="1">
    <citation type="submission" date="2015-06" db="UniProtKB">
        <authorList>
            <consortium name="EnsemblPlants"/>
        </authorList>
    </citation>
    <scope>IDENTIFICATION</scope>
</reference>
<organism evidence="7">
    <name type="scientific">Aegilops tauschii</name>
    <name type="common">Tausch's goatgrass</name>
    <name type="synonym">Aegilops squarrosa</name>
    <dbReference type="NCBI Taxonomy" id="37682"/>
    <lineage>
        <taxon>Eukaryota</taxon>
        <taxon>Viridiplantae</taxon>
        <taxon>Streptophyta</taxon>
        <taxon>Embryophyta</taxon>
        <taxon>Tracheophyta</taxon>
        <taxon>Spermatophyta</taxon>
        <taxon>Magnoliopsida</taxon>
        <taxon>Liliopsida</taxon>
        <taxon>Poales</taxon>
        <taxon>Poaceae</taxon>
        <taxon>BOP clade</taxon>
        <taxon>Pooideae</taxon>
        <taxon>Triticodae</taxon>
        <taxon>Triticeae</taxon>
        <taxon>Triticinae</taxon>
        <taxon>Aegilops</taxon>
    </lineage>
</organism>
<feature type="transmembrane region" description="Helical" evidence="6">
    <location>
        <begin position="268"/>
        <end position="286"/>
    </location>
</feature>
<feature type="transmembrane region" description="Helical" evidence="6">
    <location>
        <begin position="38"/>
        <end position="59"/>
    </location>
</feature>
<keyword evidence="5 6" id="KW-0472">Membrane</keyword>
<dbReference type="Pfam" id="PF00892">
    <property type="entry name" value="EamA"/>
    <property type="match status" value="1"/>
</dbReference>
<evidence type="ECO:0000313" key="7">
    <source>
        <dbReference type="EnsemblPlants" id="EMT28706"/>
    </source>
</evidence>
<proteinExistence type="inferred from homology"/>
<keyword evidence="3 6" id="KW-0812">Transmembrane</keyword>
<feature type="transmembrane region" description="Helical" evidence="6">
    <location>
        <begin position="93"/>
        <end position="113"/>
    </location>
</feature>
<dbReference type="SUPFAM" id="SSF103481">
    <property type="entry name" value="Multidrug resistance efflux transporter EmrE"/>
    <property type="match status" value="1"/>
</dbReference>
<protein>
    <recommendedName>
        <fullName evidence="6">WAT1-related protein</fullName>
    </recommendedName>
</protein>
<dbReference type="InterPro" id="IPR000620">
    <property type="entry name" value="EamA_dom"/>
</dbReference>
<evidence type="ECO:0000256" key="4">
    <source>
        <dbReference type="ARBA" id="ARBA00022989"/>
    </source>
</evidence>
<accession>M8CY11</accession>